<proteinExistence type="predicted"/>
<sequence length="425" mass="45277">MTPSSLPRTSLLITLLVALLPVLTLTVGLGSGLVYILAFACLCIILTAPAARALQLLHPYRWLALVLCLPLAAVLLSQLLNGHLEGPGIERGLRIALGFPFLLAGFLLIDRDRLRHFVWGVYAAGIGATAIVCYLAGPALERPLTPQFNAVGYGNLMLLMAVLTLYSLSWQLTRHRRAEQAFKLAVAVITCLGFVLTQTRTGWMAIPVFAAIGIVLAGWLHRPMRALAALLGIGLAALAIGASSPALRERVAQGVHEIHECVTVTPTADTSMCIRLQLWGAAWHTIKHSPWSGIDGQSTFSDELQQLAAAGRVSSFVARDFGEPHNDLLLALATNGLLGGLALLILYFAPAALFAGRMRHNVPQAQRVAAAMGLAVCLGFAVFGLTELMFRGMRTVSLYVTFIALFTALSAPGLGQGPTTALPAK</sequence>
<feature type="transmembrane region" description="Helical" evidence="5">
    <location>
        <begin position="62"/>
        <end position="80"/>
    </location>
</feature>
<dbReference type="PANTHER" id="PTHR37422:SF13">
    <property type="entry name" value="LIPOPOLYSACCHARIDE BIOSYNTHESIS PROTEIN PA4999-RELATED"/>
    <property type="match status" value="1"/>
</dbReference>
<protein>
    <recommendedName>
        <fullName evidence="6">O-antigen ligase-related domain-containing protein</fullName>
    </recommendedName>
</protein>
<keyword evidence="4 5" id="KW-0472">Membrane</keyword>
<evidence type="ECO:0000256" key="4">
    <source>
        <dbReference type="ARBA" id="ARBA00023136"/>
    </source>
</evidence>
<feature type="domain" description="O-antigen ligase-related" evidence="6">
    <location>
        <begin position="186"/>
        <end position="343"/>
    </location>
</feature>
<dbReference type="InterPro" id="IPR007016">
    <property type="entry name" value="O-antigen_ligase-rel_domated"/>
</dbReference>
<evidence type="ECO:0000259" key="6">
    <source>
        <dbReference type="Pfam" id="PF04932"/>
    </source>
</evidence>
<dbReference type="OrthoDB" id="8576060at2"/>
<reference evidence="7 8" key="1">
    <citation type="submission" date="2017-05" db="EMBL/GenBank/DDBJ databases">
        <title>Complete and WGS of Bordetella genogroups.</title>
        <authorList>
            <person name="Spilker T."/>
            <person name="LiPuma J."/>
        </authorList>
    </citation>
    <scope>NUCLEOTIDE SEQUENCE [LARGE SCALE GENOMIC DNA]</scope>
    <source>
        <strain evidence="7 8">AU9919</strain>
    </source>
</reference>
<feature type="transmembrane region" description="Helical" evidence="5">
    <location>
        <begin position="34"/>
        <end position="50"/>
    </location>
</feature>
<feature type="transmembrane region" description="Helical" evidence="5">
    <location>
        <begin position="203"/>
        <end position="220"/>
    </location>
</feature>
<keyword evidence="8" id="KW-1185">Reference proteome</keyword>
<keyword evidence="3 5" id="KW-1133">Transmembrane helix</keyword>
<evidence type="ECO:0000313" key="7">
    <source>
        <dbReference type="EMBL" id="OZI50053.1"/>
    </source>
</evidence>
<feature type="transmembrane region" description="Helical" evidence="5">
    <location>
        <begin position="328"/>
        <end position="356"/>
    </location>
</feature>
<dbReference type="PANTHER" id="PTHR37422">
    <property type="entry name" value="TEICHURONIC ACID BIOSYNTHESIS PROTEIN TUAE"/>
    <property type="match status" value="1"/>
</dbReference>
<dbReference type="EMBL" id="NEVQ01000023">
    <property type="protein sequence ID" value="OZI50053.1"/>
    <property type="molecule type" value="Genomic_DNA"/>
</dbReference>
<name>A0A261TN59_9BORD</name>
<evidence type="ECO:0000256" key="3">
    <source>
        <dbReference type="ARBA" id="ARBA00022989"/>
    </source>
</evidence>
<feature type="transmembrane region" description="Helical" evidence="5">
    <location>
        <begin position="227"/>
        <end position="247"/>
    </location>
</feature>
<evidence type="ECO:0000313" key="8">
    <source>
        <dbReference type="Proteomes" id="UP000216885"/>
    </source>
</evidence>
<organism evidence="7 8">
    <name type="scientific">Bordetella genomosp. 4</name>
    <dbReference type="NCBI Taxonomy" id="463044"/>
    <lineage>
        <taxon>Bacteria</taxon>
        <taxon>Pseudomonadati</taxon>
        <taxon>Pseudomonadota</taxon>
        <taxon>Betaproteobacteria</taxon>
        <taxon>Burkholderiales</taxon>
        <taxon>Alcaligenaceae</taxon>
        <taxon>Bordetella</taxon>
    </lineage>
</organism>
<evidence type="ECO:0000256" key="2">
    <source>
        <dbReference type="ARBA" id="ARBA00022692"/>
    </source>
</evidence>
<feature type="transmembrane region" description="Helical" evidence="5">
    <location>
        <begin position="368"/>
        <end position="390"/>
    </location>
</feature>
<dbReference type="InterPro" id="IPR051533">
    <property type="entry name" value="WaaL-like"/>
</dbReference>
<feature type="transmembrane region" description="Helical" evidence="5">
    <location>
        <begin position="92"/>
        <end position="109"/>
    </location>
</feature>
<feature type="transmembrane region" description="Helical" evidence="5">
    <location>
        <begin position="150"/>
        <end position="169"/>
    </location>
</feature>
<dbReference type="Pfam" id="PF04932">
    <property type="entry name" value="Wzy_C"/>
    <property type="match status" value="1"/>
</dbReference>
<keyword evidence="2 5" id="KW-0812">Transmembrane</keyword>
<gene>
    <name evidence="7" type="ORF">CAL20_25200</name>
</gene>
<feature type="transmembrane region" description="Helical" evidence="5">
    <location>
        <begin position="181"/>
        <end position="197"/>
    </location>
</feature>
<dbReference type="AlphaFoldDB" id="A0A261TN59"/>
<comment type="subcellular location">
    <subcellularLocation>
        <location evidence="1">Membrane</location>
        <topology evidence="1">Multi-pass membrane protein</topology>
    </subcellularLocation>
</comment>
<dbReference type="RefSeq" id="WP_094824140.1">
    <property type="nucleotide sequence ID" value="NZ_NEVO01000019.1"/>
</dbReference>
<feature type="transmembrane region" description="Helical" evidence="5">
    <location>
        <begin position="396"/>
        <end position="415"/>
    </location>
</feature>
<feature type="transmembrane region" description="Helical" evidence="5">
    <location>
        <begin position="116"/>
        <end position="138"/>
    </location>
</feature>
<evidence type="ECO:0000256" key="5">
    <source>
        <dbReference type="SAM" id="Phobius"/>
    </source>
</evidence>
<dbReference type="Proteomes" id="UP000216885">
    <property type="component" value="Unassembled WGS sequence"/>
</dbReference>
<comment type="caution">
    <text evidence="7">The sequence shown here is derived from an EMBL/GenBank/DDBJ whole genome shotgun (WGS) entry which is preliminary data.</text>
</comment>
<dbReference type="GO" id="GO:0016020">
    <property type="term" value="C:membrane"/>
    <property type="evidence" value="ECO:0007669"/>
    <property type="project" value="UniProtKB-SubCell"/>
</dbReference>
<accession>A0A261TN59</accession>
<evidence type="ECO:0000256" key="1">
    <source>
        <dbReference type="ARBA" id="ARBA00004141"/>
    </source>
</evidence>